<geneLocation type="plasmid" evidence="2 3">
    <name>pMNOD04</name>
</geneLocation>
<proteinExistence type="predicted"/>
<dbReference type="Proteomes" id="UP000008207">
    <property type="component" value="Plasmid pMNOD04"/>
</dbReference>
<dbReference type="KEGG" id="mno:Mnod_7707"/>
<dbReference type="HOGENOM" id="CLU_2700533_0_0_5"/>
<sequence length="73" mass="8142">MPTKRHGNSNVRRATVPGDGGRERVAAQFRADLRRKLAEQGVSEHELDAQVNELMTRDVRFALDVEAALNAKD</sequence>
<organism evidence="2 3">
    <name type="scientific">Methylobacterium nodulans (strain LMG 21967 / CNCM I-2342 / ORS 2060)</name>
    <dbReference type="NCBI Taxonomy" id="460265"/>
    <lineage>
        <taxon>Bacteria</taxon>
        <taxon>Pseudomonadati</taxon>
        <taxon>Pseudomonadota</taxon>
        <taxon>Alphaproteobacteria</taxon>
        <taxon>Hyphomicrobiales</taxon>
        <taxon>Methylobacteriaceae</taxon>
        <taxon>Methylobacterium</taxon>
    </lineage>
</organism>
<protein>
    <submittedName>
        <fullName evidence="2">Uncharacterized protein</fullName>
    </submittedName>
</protein>
<reference evidence="3" key="1">
    <citation type="submission" date="2009-01" db="EMBL/GenBank/DDBJ databases">
        <title>Complete sequence of plasmid 4 of Methylobacterium nodulans ORS 2060.</title>
        <authorList>
            <consortium name="US DOE Joint Genome Institute"/>
            <person name="Lucas S."/>
            <person name="Copeland A."/>
            <person name="Lapidus A."/>
            <person name="Glavina del Rio T."/>
            <person name="Dalin E."/>
            <person name="Tice H."/>
            <person name="Bruce D."/>
            <person name="Goodwin L."/>
            <person name="Pitluck S."/>
            <person name="Sims D."/>
            <person name="Brettin T."/>
            <person name="Detter J.C."/>
            <person name="Han C."/>
            <person name="Larimer F."/>
            <person name="Land M."/>
            <person name="Hauser L."/>
            <person name="Kyrpides N."/>
            <person name="Ivanova N."/>
            <person name="Marx C.J."/>
            <person name="Richardson P."/>
        </authorList>
    </citation>
    <scope>NUCLEOTIDE SEQUENCE [LARGE SCALE GENOMIC DNA]</scope>
    <source>
        <strain evidence="3">LMG 21967 / CNCM I-2342 / ORS 2060</strain>
        <plasmid evidence="3">Plasmid pMNOD04</plasmid>
    </source>
</reference>
<evidence type="ECO:0000313" key="3">
    <source>
        <dbReference type="Proteomes" id="UP000008207"/>
    </source>
</evidence>
<feature type="region of interest" description="Disordered" evidence="1">
    <location>
        <begin position="1"/>
        <end position="23"/>
    </location>
</feature>
<accession>B8IY10</accession>
<gene>
    <name evidence="2" type="ordered locus">Mnod_7707</name>
</gene>
<dbReference type="RefSeq" id="WP_015926857.1">
    <property type="nucleotide sequence ID" value="NC_011895.1"/>
</dbReference>
<name>B8IY10_METNO</name>
<evidence type="ECO:0000256" key="1">
    <source>
        <dbReference type="SAM" id="MobiDB-lite"/>
    </source>
</evidence>
<dbReference type="AlphaFoldDB" id="B8IY10"/>
<evidence type="ECO:0000313" key="2">
    <source>
        <dbReference type="EMBL" id="ACL63300.1"/>
    </source>
</evidence>
<keyword evidence="2" id="KW-0614">Plasmid</keyword>
<dbReference type="EMBL" id="CP001353">
    <property type="protein sequence ID" value="ACL63300.1"/>
    <property type="molecule type" value="Genomic_DNA"/>
</dbReference>
<keyword evidence="3" id="KW-1185">Reference proteome</keyword>